<evidence type="ECO:0000256" key="2">
    <source>
        <dbReference type="SAM" id="SignalP"/>
    </source>
</evidence>
<dbReference type="EMBL" id="CP003912">
    <property type="protein sequence ID" value="AGU53652.1"/>
    <property type="molecule type" value="Genomic_DNA"/>
</dbReference>
<protein>
    <submittedName>
        <fullName evidence="3">Putative fimbrial usher protein</fullName>
    </submittedName>
</protein>
<dbReference type="Proteomes" id="UP000016223">
    <property type="component" value="Chromosome 2"/>
</dbReference>
<evidence type="ECO:0000313" key="3">
    <source>
        <dbReference type="EMBL" id="AGU53652.1"/>
    </source>
</evidence>
<feature type="signal peptide" evidence="2">
    <location>
        <begin position="1"/>
        <end position="41"/>
    </location>
</feature>
<dbReference type="PANTHER" id="PTHR30451">
    <property type="entry name" value="OUTER MEMBRANE USHER PROTEIN"/>
    <property type="match status" value="1"/>
</dbReference>
<gene>
    <name evidence="3" type="ORF">VAPA_2c10960</name>
</gene>
<feature type="chain" id="PRO_5004586270" evidence="2">
    <location>
        <begin position="42"/>
        <end position="800"/>
    </location>
</feature>
<dbReference type="KEGG" id="vpd:VAPA_2c10960"/>
<dbReference type="HOGENOM" id="CLU_009120_6_0_4"/>
<dbReference type="InterPro" id="IPR042186">
    <property type="entry name" value="FimD_plug_dom"/>
</dbReference>
<proteinExistence type="predicted"/>
<keyword evidence="2" id="KW-0732">Signal</keyword>
<dbReference type="GO" id="GO:0015473">
    <property type="term" value="F:fimbrial usher porin activity"/>
    <property type="evidence" value="ECO:0007669"/>
    <property type="project" value="InterPro"/>
</dbReference>
<dbReference type="Gene3D" id="2.60.40.3110">
    <property type="match status" value="1"/>
</dbReference>
<dbReference type="GO" id="GO:0009297">
    <property type="term" value="P:pilus assembly"/>
    <property type="evidence" value="ECO:0007669"/>
    <property type="project" value="InterPro"/>
</dbReference>
<dbReference type="InterPro" id="IPR000015">
    <property type="entry name" value="Fimb_usher"/>
</dbReference>
<feature type="compositionally biased region" description="Polar residues" evidence="1">
    <location>
        <begin position="540"/>
        <end position="561"/>
    </location>
</feature>
<dbReference type="AlphaFoldDB" id="T1XLB1"/>
<dbReference type="PATRIC" id="fig|1246301.3.peg.6612"/>
<sequence>MQLLRVSCHPARGRLSLPARPSAALGLCVCCSCLAVQVASAQTVASNPAEDAQPVILDVRINGQPQEAMRPIRRRGAQLLFGRPDLEAWQLVIPAAPTARIGGVDYFDLRGITGLKVTLDERTQSANLQVPPEAFTAGATRARTAPRVPLSEAALGGFLNYDVALQHDRQGTRASGYFDAAVSGAWGVMASNFVVGQSSLGGAHGATRLDTYYRYDDPERLTRLTVGDSITQGAVWSTPFRFGGVQFGTQFSLQPGYISYPTPTLRGGSAVPSAVEVYVNDTLRYQDKVNAGPFAISDVPVLTGAGEMRFAVTDALGVRRTVTAPYYVSSSLLRAGLSNYSIAFGWNRLRYGERSFDYGRPFVSGNWRKGLDDTATIEWHGEADARSQTAGGGLNWVWAPMGEFGLHGAASRSSDGGHGTLARASFTRTSNDWNFSASRQVASRDFTQIGWQDGKVHVAGQSQVFAGRSLGKFGTLGASHTLLRYSSGERVGVWTASWTLAVAGDAWLSTYAARTSQNAMRPATTVGVTLTVPLGERRNLSVSTQRSEGRNTTTAEISQSPPSDAGYGYRLLVSRGELQRTEASVDWLGRYGIVTAEAARLGGETGLRLRASGAVGYTQGLAFATRQTDDAFALVTVPGAPGIKVYRENQPWTTTDAEGRAIVTGLRAYEPNRIGIDNTDLPIEAQVRSDTLQVVPRYKGIAIAAFDISHDTQVLATVHLPDGRPLPPGIDIWSSTRAASLISGYGGAVSIERPQAGEQFEARWRGGQCRFTLGPVLPRSILSGLGPYICEPIAAASSPR</sequence>
<evidence type="ECO:0000313" key="4">
    <source>
        <dbReference type="Proteomes" id="UP000016223"/>
    </source>
</evidence>
<dbReference type="Pfam" id="PF00577">
    <property type="entry name" value="Usher"/>
    <property type="match status" value="1"/>
</dbReference>
<name>T1XLB1_VARPD</name>
<accession>T1XLB1</accession>
<feature type="region of interest" description="Disordered" evidence="1">
    <location>
        <begin position="539"/>
        <end position="561"/>
    </location>
</feature>
<organism evidence="3 4">
    <name type="scientific">Variovorax paradoxus B4</name>
    <dbReference type="NCBI Taxonomy" id="1246301"/>
    <lineage>
        <taxon>Bacteria</taxon>
        <taxon>Pseudomonadati</taxon>
        <taxon>Pseudomonadota</taxon>
        <taxon>Betaproteobacteria</taxon>
        <taxon>Burkholderiales</taxon>
        <taxon>Comamonadaceae</taxon>
        <taxon>Variovorax</taxon>
    </lineage>
</organism>
<reference evidence="3 4" key="1">
    <citation type="submission" date="2012-10" db="EMBL/GenBank/DDBJ databases">
        <title>Genome sequence of Variovorax paradoxus B4.</title>
        <authorList>
            <person name="Schuldes J."/>
            <person name="Brandt U."/>
            <person name="Hiessl S."/>
            <person name="Wuebbeler J.H."/>
            <person name="Thuermer A."/>
            <person name="Steinbuechel A."/>
            <person name="Daniel R."/>
        </authorList>
    </citation>
    <scope>NUCLEOTIDE SEQUENCE [LARGE SCALE GENOMIC DNA]</scope>
    <source>
        <strain evidence="3 4">B4</strain>
    </source>
</reference>
<dbReference type="GO" id="GO:0009279">
    <property type="term" value="C:cell outer membrane"/>
    <property type="evidence" value="ECO:0007669"/>
    <property type="project" value="TreeGrafter"/>
</dbReference>
<dbReference type="PANTHER" id="PTHR30451:SF5">
    <property type="entry name" value="SLR0019 PROTEIN"/>
    <property type="match status" value="1"/>
</dbReference>
<dbReference type="Gene3D" id="2.60.40.2610">
    <property type="entry name" value="Outer membrane usher protein FimD, plug domain"/>
    <property type="match status" value="1"/>
</dbReference>
<evidence type="ECO:0000256" key="1">
    <source>
        <dbReference type="SAM" id="MobiDB-lite"/>
    </source>
</evidence>